<keyword evidence="1" id="KW-0732">Signal</keyword>
<comment type="caution">
    <text evidence="2">The sequence shown here is derived from an EMBL/GenBank/DDBJ whole genome shotgun (WGS) entry which is preliminary data.</text>
</comment>
<evidence type="ECO:0000313" key="3">
    <source>
        <dbReference type="Proteomes" id="UP000241222"/>
    </source>
</evidence>
<name>A0A2T3IVQ7_9GAMM</name>
<dbReference type="Proteomes" id="UP000241222">
    <property type="component" value="Unassembled WGS sequence"/>
</dbReference>
<gene>
    <name evidence="2" type="ORF">C9I99_18000</name>
</gene>
<dbReference type="InterPro" id="IPR048087">
    <property type="entry name" value="VF_A0006-like"/>
</dbReference>
<reference evidence="2 3" key="1">
    <citation type="submission" date="2018-03" db="EMBL/GenBank/DDBJ databases">
        <title>Whole genome sequencing of Histamine producing bacteria.</title>
        <authorList>
            <person name="Butler K."/>
        </authorList>
    </citation>
    <scope>NUCLEOTIDE SEQUENCE [LARGE SCALE GENOMIC DNA]</scope>
    <source>
        <strain evidence="2 3">JCM 13586</strain>
    </source>
</reference>
<feature type="signal peptide" evidence="1">
    <location>
        <begin position="1"/>
        <end position="21"/>
    </location>
</feature>
<dbReference type="OrthoDB" id="5821954at2"/>
<dbReference type="NCBIfam" id="NF041602">
    <property type="entry name" value="VF_A0006_fam"/>
    <property type="match status" value="1"/>
</dbReference>
<dbReference type="EMBL" id="PYMH01000009">
    <property type="protein sequence ID" value="PSU32490.1"/>
    <property type="molecule type" value="Genomic_DNA"/>
</dbReference>
<evidence type="ECO:0000313" key="2">
    <source>
        <dbReference type="EMBL" id="PSU32490.1"/>
    </source>
</evidence>
<accession>A0A2T3IVQ7</accession>
<protein>
    <submittedName>
        <fullName evidence="2">Uncharacterized protein</fullName>
    </submittedName>
</protein>
<organism evidence="2 3">
    <name type="scientific">Photobacterium lutimaris</name>
    <dbReference type="NCBI Taxonomy" id="388278"/>
    <lineage>
        <taxon>Bacteria</taxon>
        <taxon>Pseudomonadati</taxon>
        <taxon>Pseudomonadota</taxon>
        <taxon>Gammaproteobacteria</taxon>
        <taxon>Vibrionales</taxon>
        <taxon>Vibrionaceae</taxon>
        <taxon>Photobacterium</taxon>
    </lineage>
</organism>
<dbReference type="AlphaFoldDB" id="A0A2T3IVQ7"/>
<sequence length="102" mass="11665">MKVNKLTLLLFVAISSEPSLAKEDKESYETCILEHVSLAENGTAANLMTNACHRLYIDNFMLSDKDQAYFHCLLAYLPQTKHLRTAMQVKSTCNNRHRSLFN</sequence>
<keyword evidence="3" id="KW-1185">Reference proteome</keyword>
<feature type="chain" id="PRO_5015661664" evidence="1">
    <location>
        <begin position="22"/>
        <end position="102"/>
    </location>
</feature>
<evidence type="ECO:0000256" key="1">
    <source>
        <dbReference type="SAM" id="SignalP"/>
    </source>
</evidence>
<proteinExistence type="predicted"/>